<keyword evidence="1" id="KW-0812">Transmembrane</keyword>
<accession>A0ABM5X6R1</accession>
<feature type="transmembrane region" description="Helical" evidence="1">
    <location>
        <begin position="81"/>
        <end position="106"/>
    </location>
</feature>
<organism evidence="2 3">
    <name type="scientific">Deinococcus actinosclerus</name>
    <dbReference type="NCBI Taxonomy" id="1768108"/>
    <lineage>
        <taxon>Bacteria</taxon>
        <taxon>Thermotogati</taxon>
        <taxon>Deinococcota</taxon>
        <taxon>Deinococci</taxon>
        <taxon>Deinococcales</taxon>
        <taxon>Deinococcaceae</taxon>
        <taxon>Deinococcus</taxon>
    </lineage>
</organism>
<evidence type="ECO:0000313" key="2">
    <source>
        <dbReference type="EMBL" id="ALW89486.1"/>
    </source>
</evidence>
<dbReference type="EMBL" id="CP013910">
    <property type="protein sequence ID" value="ALW89486.1"/>
    <property type="molecule type" value="Genomic_DNA"/>
</dbReference>
<name>A0ABM5X6R1_9DEIO</name>
<dbReference type="Proteomes" id="UP000060071">
    <property type="component" value="Chromosome"/>
</dbReference>
<keyword evidence="3" id="KW-1185">Reference proteome</keyword>
<evidence type="ECO:0000313" key="3">
    <source>
        <dbReference type="Proteomes" id="UP000060071"/>
    </source>
</evidence>
<feature type="transmembrane region" description="Helical" evidence="1">
    <location>
        <begin position="112"/>
        <end position="137"/>
    </location>
</feature>
<evidence type="ECO:0000256" key="1">
    <source>
        <dbReference type="SAM" id="Phobius"/>
    </source>
</evidence>
<protein>
    <submittedName>
        <fullName evidence="2">Uncharacterized protein</fullName>
    </submittedName>
</protein>
<sequence>MGIGLIGSTSAATASVVGSSGAASAGIGVGCAAALRPPRFAGAGTGGIAAASCTTSADVAGSVTGWGAAAEVFLARGAGALAAALLAVLFAARVAFGSVWAAAVFAPRLDGVVLVMSVPFLSVTGTASVFFVFGMYVPGHSGRARGGKLV</sequence>
<gene>
    <name evidence="2" type="ORF">AUC44_11730</name>
</gene>
<keyword evidence="1" id="KW-0472">Membrane</keyword>
<proteinExistence type="predicted"/>
<keyword evidence="1" id="KW-1133">Transmembrane helix</keyword>
<reference evidence="2 3" key="1">
    <citation type="submission" date="2015-12" db="EMBL/GenBank/DDBJ databases">
        <authorList>
            <person name="Kim M.K."/>
            <person name="Srinivasan S."/>
            <person name="Lee J.-J."/>
            <person name="Kim K."/>
        </authorList>
    </citation>
    <scope>NUCLEOTIDE SEQUENCE [LARGE SCALE GENOMIC DNA]</scope>
    <source>
        <strain evidence="2 3">BM2</strain>
    </source>
</reference>